<keyword evidence="3" id="KW-1185">Reference proteome</keyword>
<dbReference type="SUPFAM" id="SSF53335">
    <property type="entry name" value="S-adenosyl-L-methionine-dependent methyltransferases"/>
    <property type="match status" value="1"/>
</dbReference>
<evidence type="ECO:0000313" key="2">
    <source>
        <dbReference type="EMBL" id="CAG8432952.1"/>
    </source>
</evidence>
<reference evidence="2" key="1">
    <citation type="submission" date="2021-06" db="EMBL/GenBank/DDBJ databases">
        <authorList>
            <person name="Kallberg Y."/>
            <person name="Tangrot J."/>
            <person name="Rosling A."/>
        </authorList>
    </citation>
    <scope>NUCLEOTIDE SEQUENCE</scope>
    <source>
        <strain evidence="2">AZ414A</strain>
    </source>
</reference>
<organism evidence="2 3">
    <name type="scientific">Diversispora eburnea</name>
    <dbReference type="NCBI Taxonomy" id="1213867"/>
    <lineage>
        <taxon>Eukaryota</taxon>
        <taxon>Fungi</taxon>
        <taxon>Fungi incertae sedis</taxon>
        <taxon>Mucoromycota</taxon>
        <taxon>Glomeromycotina</taxon>
        <taxon>Glomeromycetes</taxon>
        <taxon>Diversisporales</taxon>
        <taxon>Diversisporaceae</taxon>
        <taxon>Diversispora</taxon>
    </lineage>
</organism>
<accession>A0A9N8UZD5</accession>
<dbReference type="EMBL" id="CAJVPK010000008">
    <property type="protein sequence ID" value="CAG8432952.1"/>
    <property type="molecule type" value="Genomic_DNA"/>
</dbReference>
<dbReference type="OrthoDB" id="2013972at2759"/>
<comment type="caution">
    <text evidence="2">The sequence shown here is derived from an EMBL/GenBank/DDBJ whole genome shotgun (WGS) entry which is preliminary data.</text>
</comment>
<dbReference type="InterPro" id="IPR029063">
    <property type="entry name" value="SAM-dependent_MTases_sf"/>
</dbReference>
<dbReference type="InterPro" id="IPR013216">
    <property type="entry name" value="Methyltransf_11"/>
</dbReference>
<sequence>MVTGLDANIGDDLSLLEQFKFIEGRRYPNEKNVHYFPNDEEEVDRSRVEHYICTWILDLAASYTSSTFVGVDFSPIFPKSSLTPPNAGFLRHNVLEGLPFPESSFDFVHQRFLEWSFGQLGWDDLFLEIVRILKDDGWFEIMNHVSDLRNSGPRTQKLSKAYIQCEERMYPLGKWAGRIGQIAKLNYNCAIKGMKTFLLPFMNITDEEFQALLEDSENEVNDYQTYICTYRVFGRRIARPLSPLSSSSSLL</sequence>
<protein>
    <submittedName>
        <fullName evidence="2">9870_t:CDS:1</fullName>
    </submittedName>
</protein>
<gene>
    <name evidence="2" type="ORF">DEBURN_LOCUS276</name>
</gene>
<evidence type="ECO:0000313" key="3">
    <source>
        <dbReference type="Proteomes" id="UP000789706"/>
    </source>
</evidence>
<dbReference type="Gene3D" id="3.40.50.150">
    <property type="entry name" value="Vaccinia Virus protein VP39"/>
    <property type="match status" value="1"/>
</dbReference>
<proteinExistence type="predicted"/>
<dbReference type="Proteomes" id="UP000789706">
    <property type="component" value="Unassembled WGS sequence"/>
</dbReference>
<feature type="domain" description="Methyltransferase type 11" evidence="1">
    <location>
        <begin position="62"/>
        <end position="139"/>
    </location>
</feature>
<dbReference type="AlphaFoldDB" id="A0A9N8UZD5"/>
<dbReference type="Pfam" id="PF08241">
    <property type="entry name" value="Methyltransf_11"/>
    <property type="match status" value="1"/>
</dbReference>
<name>A0A9N8UZD5_9GLOM</name>
<dbReference type="GO" id="GO:0008757">
    <property type="term" value="F:S-adenosylmethionine-dependent methyltransferase activity"/>
    <property type="evidence" value="ECO:0007669"/>
    <property type="project" value="InterPro"/>
</dbReference>
<evidence type="ECO:0000259" key="1">
    <source>
        <dbReference type="Pfam" id="PF08241"/>
    </source>
</evidence>